<dbReference type="Pfam" id="PF12937">
    <property type="entry name" value="F-box-like"/>
    <property type="match status" value="1"/>
</dbReference>
<feature type="domain" description="F-box" evidence="2">
    <location>
        <begin position="346"/>
        <end position="385"/>
    </location>
</feature>
<reference evidence="4" key="3">
    <citation type="submission" date="2015-04" db="UniProtKB">
        <authorList>
            <consortium name="EnsemblPlants"/>
        </authorList>
    </citation>
    <scope>IDENTIFICATION</scope>
</reference>
<dbReference type="Pfam" id="PF23635">
    <property type="entry name" value="Beta-prop_AT5G49610-like"/>
    <property type="match status" value="1"/>
</dbReference>
<protein>
    <submittedName>
        <fullName evidence="4">Uncharacterized protein</fullName>
    </submittedName>
</protein>
<dbReference type="InterPro" id="IPR001810">
    <property type="entry name" value="F-box_dom"/>
</dbReference>
<reference evidence="4 5" key="1">
    <citation type="submission" date="2012-08" db="EMBL/GenBank/DDBJ databases">
        <title>Oryza genome evolution.</title>
        <authorList>
            <person name="Wing R.A."/>
        </authorList>
    </citation>
    <scope>NUCLEOTIDE SEQUENCE</scope>
</reference>
<accession>A0A0D9VEB3</accession>
<reference evidence="5" key="2">
    <citation type="submission" date="2013-12" db="EMBL/GenBank/DDBJ databases">
        <authorList>
            <person name="Yu Y."/>
            <person name="Lee S."/>
            <person name="de Baynast K."/>
            <person name="Wissotski M."/>
            <person name="Liu L."/>
            <person name="Talag J."/>
            <person name="Goicoechea J."/>
            <person name="Angelova A."/>
            <person name="Jetty R."/>
            <person name="Kudrna D."/>
            <person name="Golser W."/>
            <person name="Rivera L."/>
            <person name="Zhang J."/>
            <person name="Wing R."/>
        </authorList>
    </citation>
    <scope>NUCLEOTIDE SEQUENCE</scope>
</reference>
<feature type="domain" description="F-box protein AT5G49610-like beta-propeller" evidence="3">
    <location>
        <begin position="432"/>
        <end position="705"/>
    </location>
</feature>
<dbReference type="HOGENOM" id="CLU_010417_1_0_1"/>
<evidence type="ECO:0000259" key="3">
    <source>
        <dbReference type="Pfam" id="PF23635"/>
    </source>
</evidence>
<feature type="region of interest" description="Disordered" evidence="1">
    <location>
        <begin position="1"/>
        <end position="82"/>
    </location>
</feature>
<dbReference type="PANTHER" id="PTHR32133">
    <property type="entry name" value="OS07G0120400 PROTEIN"/>
    <property type="match status" value="1"/>
</dbReference>
<dbReference type="SUPFAM" id="SSF81383">
    <property type="entry name" value="F-box domain"/>
    <property type="match status" value="1"/>
</dbReference>
<evidence type="ECO:0000256" key="1">
    <source>
        <dbReference type="SAM" id="MobiDB-lite"/>
    </source>
</evidence>
<evidence type="ECO:0000259" key="2">
    <source>
        <dbReference type="Pfam" id="PF12937"/>
    </source>
</evidence>
<feature type="compositionally biased region" description="Pro residues" evidence="1">
    <location>
        <begin position="22"/>
        <end position="32"/>
    </location>
</feature>
<dbReference type="Gramene" id="LPERR02G09060.1">
    <property type="protein sequence ID" value="LPERR02G09060.1"/>
    <property type="gene ID" value="LPERR02G09060"/>
</dbReference>
<dbReference type="EnsemblPlants" id="LPERR02G09060.1">
    <property type="protein sequence ID" value="LPERR02G09060.1"/>
    <property type="gene ID" value="LPERR02G09060"/>
</dbReference>
<dbReference type="InterPro" id="IPR056594">
    <property type="entry name" value="AT5G49610-like_b-prop"/>
</dbReference>
<organism evidence="4 5">
    <name type="scientific">Leersia perrieri</name>
    <dbReference type="NCBI Taxonomy" id="77586"/>
    <lineage>
        <taxon>Eukaryota</taxon>
        <taxon>Viridiplantae</taxon>
        <taxon>Streptophyta</taxon>
        <taxon>Embryophyta</taxon>
        <taxon>Tracheophyta</taxon>
        <taxon>Spermatophyta</taxon>
        <taxon>Magnoliopsida</taxon>
        <taxon>Liliopsida</taxon>
        <taxon>Poales</taxon>
        <taxon>Poaceae</taxon>
        <taxon>BOP clade</taxon>
        <taxon>Oryzoideae</taxon>
        <taxon>Oryzeae</taxon>
        <taxon>Oryzinae</taxon>
        <taxon>Leersia</taxon>
    </lineage>
</organism>
<dbReference type="Proteomes" id="UP000032180">
    <property type="component" value="Chromosome 2"/>
</dbReference>
<dbReference type="AlphaFoldDB" id="A0A0D9VEB3"/>
<feature type="compositionally biased region" description="Low complexity" evidence="1">
    <location>
        <begin position="33"/>
        <end position="72"/>
    </location>
</feature>
<dbReference type="STRING" id="77586.A0A0D9VEB3"/>
<evidence type="ECO:0000313" key="5">
    <source>
        <dbReference type="Proteomes" id="UP000032180"/>
    </source>
</evidence>
<sequence length="730" mass="79965">MAHPLLEDDDLLGGYSSASRRVPPPSRAPPPSANAAAASSPPTPPSSAASAPATAATRPSSASSPFARAASPSIPPRIPPDRVPAIESFHSPLLDLGNSSWILGCRDGLVLIINVIRRHFLVWDPVSGEHRRVDFSSDLDQDEQSSETGRWGNLISAAFPSNYFFGIETHVPGVMIGDSLYWLIYGLCAFILELDLKEQMLAVIELPMGVTDCANQCWRVKPAEEGGGLGLVSLSNPGALFWKMKNKTGAGVLSGWVEEKIDKAVLDLTHYPSITITIMGFAEDYNVVFLRPTAAVFMVHLKSMEFKAFAQTKSIDFIYPFASRIETLTTHRHLASAMAHPLLEVDDLLAEILLRLPPRPSSLPRAAAVCNRWRRLVSDPGFLRRFRARHRRDAPLLGFFISRPGDAFFVPTMDPPDRVPWPRLVLGVDSRILGCRDGLVLILNPTRRHFLVCDPVSGERRRVGFPSDLDGQSQAEVRNGAVFRSAGVDDARGGGGLFPFQIALVASALQEEEEQAIGCIYSSETGRWGNLTSMTLSPRILAINTHVPGVMIGDSIYWFFYGVCGCILEFDLKEQMLLAIELPMGVTDDSNLCSRVKPAEEDGGLGLVSLSNLGVLFWKRKTVWKKTTGGSDYAVSRWVEERRIKIDKAVLRLADRWDSPFVMGFAEDYNVIFLRSTAGVFMVHLKSMEIMALAETIGTNFVYPFSSVYTAASTMDPSGGHGVPSTSMAP</sequence>
<dbReference type="eggNOG" id="ENOG502R4Q4">
    <property type="taxonomic scope" value="Eukaryota"/>
</dbReference>
<dbReference type="InterPro" id="IPR036047">
    <property type="entry name" value="F-box-like_dom_sf"/>
</dbReference>
<dbReference type="Gene3D" id="1.20.1280.50">
    <property type="match status" value="1"/>
</dbReference>
<feature type="compositionally biased region" description="Pro residues" evidence="1">
    <location>
        <begin position="73"/>
        <end position="82"/>
    </location>
</feature>
<proteinExistence type="predicted"/>
<keyword evidence="5" id="KW-1185">Reference proteome</keyword>
<dbReference type="PANTHER" id="PTHR32133:SF134">
    <property type="entry name" value="OS05G0320100 PROTEIN"/>
    <property type="match status" value="1"/>
</dbReference>
<name>A0A0D9VEB3_9ORYZ</name>
<evidence type="ECO:0000313" key="4">
    <source>
        <dbReference type="EnsemblPlants" id="LPERR02G09060.1"/>
    </source>
</evidence>